<comment type="similarity">
    <text evidence="2">Belongs to the major facilitator superfamily. Nitrate/nitrite porter (TC 2.A.1.8) family.</text>
</comment>
<dbReference type="PANTHER" id="PTHR23515">
    <property type="entry name" value="HIGH-AFFINITY NITRATE TRANSPORTER 2.3"/>
    <property type="match status" value="1"/>
</dbReference>
<dbReference type="GO" id="GO:0042128">
    <property type="term" value="P:nitrate assimilation"/>
    <property type="evidence" value="ECO:0007669"/>
    <property type="project" value="UniProtKB-KW"/>
</dbReference>
<evidence type="ECO:0000256" key="1">
    <source>
        <dbReference type="ARBA" id="ARBA00004141"/>
    </source>
</evidence>
<feature type="transmembrane region" description="Helical" evidence="7">
    <location>
        <begin position="168"/>
        <end position="196"/>
    </location>
</feature>
<dbReference type="CDD" id="cd17341">
    <property type="entry name" value="MFS_NRT2_like"/>
    <property type="match status" value="1"/>
</dbReference>
<keyword evidence="6 7" id="KW-0472">Membrane</keyword>
<keyword evidence="4 7" id="KW-1133">Transmembrane helix</keyword>
<evidence type="ECO:0000256" key="4">
    <source>
        <dbReference type="ARBA" id="ARBA00022989"/>
    </source>
</evidence>
<dbReference type="InterPro" id="IPR011701">
    <property type="entry name" value="MFS"/>
</dbReference>
<name>G2DAN0_9GAMM</name>
<dbReference type="GO" id="GO:0016020">
    <property type="term" value="C:membrane"/>
    <property type="evidence" value="ECO:0007669"/>
    <property type="project" value="UniProtKB-SubCell"/>
</dbReference>
<dbReference type="PATRIC" id="fig|1048808.3.peg.629"/>
<protein>
    <submittedName>
        <fullName evidence="9">Putative nitrate transporter narT</fullName>
    </submittedName>
</protein>
<sequence>MVVESLAGNPRLIEIKSHEICASYLPRRTLPEMRDMATQRTKQLSVLTMNTLAFTACFAVWVMFSIIGIPIKELLTLSETQFGILIATPILTGSVARLPVGIWTDRYGGRIVYFILMLCTILPLYLISEATQYWQFLVLGLFVGIAGASFSVGIAYTARWFSKEKQGFAMGIFGAGNAGAALTKFVAPSIVVAYGWETVPQVYAVAMFVVVVLFWIFTYEDPEHKVASHVTLGQQLALLKDPHIWKYMQYYSLVFGGFVGLSLWMTKYYIAEYGFDLTHAALLAAIFVLPSGVIRALGGWFSDKYGAYKVTWWVMWISWVCLFLMSYPQTEMVIKTINGEVNIGVGLNVWAFTALLFVVGIAWGFGKASVFKFLSDEYPDNIGVASGIVGLAGGMGGFMLPIMFGALIDFTGINSAVFMLLYGATCVSLIWMHYTFAKEHQEKDQQIAKDHAYDQYARMHENPDEYVAARAAVEQADLLEELITKYSAARAKAEAEAQRIRNGQTKGKSVDCLE</sequence>
<keyword evidence="3 7" id="KW-0812">Transmembrane</keyword>
<feature type="transmembrane region" description="Helical" evidence="7">
    <location>
        <begin position="202"/>
        <end position="219"/>
    </location>
</feature>
<feature type="transmembrane region" description="Helical" evidence="7">
    <location>
        <begin position="310"/>
        <end position="327"/>
    </location>
</feature>
<evidence type="ECO:0000313" key="10">
    <source>
        <dbReference type="Proteomes" id="UP000004491"/>
    </source>
</evidence>
<dbReference type="InterPro" id="IPR020846">
    <property type="entry name" value="MFS_dom"/>
</dbReference>
<feature type="transmembrane region" description="Helical" evidence="7">
    <location>
        <begin position="44"/>
        <end position="69"/>
    </location>
</feature>
<feature type="transmembrane region" description="Helical" evidence="7">
    <location>
        <begin position="277"/>
        <end position="298"/>
    </location>
</feature>
<dbReference type="InterPro" id="IPR044772">
    <property type="entry name" value="NO3_transporter"/>
</dbReference>
<evidence type="ECO:0000256" key="2">
    <source>
        <dbReference type="ARBA" id="ARBA00008432"/>
    </source>
</evidence>
<reference evidence="9" key="1">
    <citation type="journal article" date="2011" name="ISME J.">
        <title>The endosymbionts of the deep-sea tubeworms Riftia pachyptila and Tevnia jerichonana share an identical physiology as revealed by proteogenomic analyses.</title>
        <authorList>
            <person name="Gardebrecht A."/>
            <person name="Markert S."/>
            <person name="Felbeck H."/>
            <person name="Thuermer A."/>
            <person name="Albrecht D."/>
            <person name="Wollherr A."/>
            <person name="Kabisch J."/>
            <person name="Lehmann R."/>
            <person name="Daniel R."/>
            <person name="Liesegang H."/>
            <person name="Hecker M."/>
            <person name="Sievert S.M."/>
            <person name="Schweder T."/>
        </authorList>
    </citation>
    <scope>NUCLEOTIDE SEQUENCE [LARGE SCALE GENOMIC DNA]</scope>
</reference>
<feature type="transmembrane region" description="Helical" evidence="7">
    <location>
        <begin position="107"/>
        <end position="127"/>
    </location>
</feature>
<comment type="subcellular location">
    <subcellularLocation>
        <location evidence="1">Membrane</location>
        <topology evidence="1">Multi-pass membrane protein</topology>
    </subcellularLocation>
</comment>
<dbReference type="EMBL" id="AFOC01000011">
    <property type="protein sequence ID" value="EGV52366.1"/>
    <property type="molecule type" value="Genomic_DNA"/>
</dbReference>
<dbReference type="AlphaFoldDB" id="G2DAN0"/>
<feature type="transmembrane region" description="Helical" evidence="7">
    <location>
        <begin position="416"/>
        <end position="436"/>
    </location>
</feature>
<dbReference type="InterPro" id="IPR036259">
    <property type="entry name" value="MFS_trans_sf"/>
</dbReference>
<accession>G2DAN0</accession>
<evidence type="ECO:0000256" key="7">
    <source>
        <dbReference type="SAM" id="Phobius"/>
    </source>
</evidence>
<keyword evidence="10" id="KW-1185">Reference proteome</keyword>
<feature type="transmembrane region" description="Helical" evidence="7">
    <location>
        <begin position="250"/>
        <end position="271"/>
    </location>
</feature>
<gene>
    <name evidence="9" type="primary">narT</name>
    <name evidence="9" type="ORF">Rifp1Sym_ak00480</name>
</gene>
<dbReference type="Proteomes" id="UP000004491">
    <property type="component" value="Unassembled WGS sequence"/>
</dbReference>
<evidence type="ECO:0000313" key="9">
    <source>
        <dbReference type="EMBL" id="EGV52366.1"/>
    </source>
</evidence>
<evidence type="ECO:0000256" key="5">
    <source>
        <dbReference type="ARBA" id="ARBA00023063"/>
    </source>
</evidence>
<comment type="caution">
    <text evidence="9">The sequence shown here is derived from an EMBL/GenBank/DDBJ whole genome shotgun (WGS) entry which is preliminary data.</text>
</comment>
<dbReference type="Gene3D" id="1.20.1250.20">
    <property type="entry name" value="MFS general substrate transporter like domains"/>
    <property type="match status" value="2"/>
</dbReference>
<organism evidence="9 10">
    <name type="scientific">endosymbiont of Riftia pachyptila</name>
    <name type="common">vent Ph05</name>
    <dbReference type="NCBI Taxonomy" id="1048808"/>
    <lineage>
        <taxon>Bacteria</taxon>
        <taxon>Pseudomonadati</taxon>
        <taxon>Pseudomonadota</taxon>
        <taxon>Gammaproteobacteria</taxon>
        <taxon>sulfur-oxidizing symbionts</taxon>
    </lineage>
</organism>
<dbReference type="PROSITE" id="PS50850">
    <property type="entry name" value="MFS"/>
    <property type="match status" value="1"/>
</dbReference>
<evidence type="ECO:0000259" key="8">
    <source>
        <dbReference type="PROSITE" id="PS50850"/>
    </source>
</evidence>
<feature type="transmembrane region" description="Helical" evidence="7">
    <location>
        <begin position="347"/>
        <end position="370"/>
    </location>
</feature>
<feature type="domain" description="Major facilitator superfamily (MFS) profile" evidence="8">
    <location>
        <begin position="45"/>
        <end position="440"/>
    </location>
</feature>
<proteinExistence type="inferred from homology"/>
<feature type="transmembrane region" description="Helical" evidence="7">
    <location>
        <begin position="133"/>
        <end position="156"/>
    </location>
</feature>
<evidence type="ECO:0000256" key="6">
    <source>
        <dbReference type="ARBA" id="ARBA00023136"/>
    </source>
</evidence>
<dbReference type="SUPFAM" id="SSF103473">
    <property type="entry name" value="MFS general substrate transporter"/>
    <property type="match status" value="1"/>
</dbReference>
<dbReference type="GO" id="GO:0015112">
    <property type="term" value="F:nitrate transmembrane transporter activity"/>
    <property type="evidence" value="ECO:0007669"/>
    <property type="project" value="InterPro"/>
</dbReference>
<evidence type="ECO:0000256" key="3">
    <source>
        <dbReference type="ARBA" id="ARBA00022692"/>
    </source>
</evidence>
<dbReference type="Pfam" id="PF07690">
    <property type="entry name" value="MFS_1"/>
    <property type="match status" value="1"/>
</dbReference>
<keyword evidence="5" id="KW-0534">Nitrate assimilation</keyword>
<feature type="transmembrane region" description="Helical" evidence="7">
    <location>
        <begin position="382"/>
        <end position="404"/>
    </location>
</feature>
<feature type="transmembrane region" description="Helical" evidence="7">
    <location>
        <begin position="81"/>
        <end position="100"/>
    </location>
</feature>